<gene>
    <name evidence="1" type="ORF">LKD70_11695</name>
</gene>
<keyword evidence="2" id="KW-1185">Reference proteome</keyword>
<comment type="caution">
    <text evidence="1">The sequence shown here is derived from an EMBL/GenBank/DDBJ whole genome shotgun (WGS) entry which is preliminary data.</text>
</comment>
<dbReference type="RefSeq" id="WP_087252735.1">
    <property type="nucleotide sequence ID" value="NZ_JAJEQX010000021.1"/>
</dbReference>
<dbReference type="Proteomes" id="UP001198151">
    <property type="component" value="Unassembled WGS sequence"/>
</dbReference>
<organism evidence="1 2">
    <name type="scientific">Ruminococcus turbiniformis</name>
    <dbReference type="NCBI Taxonomy" id="2881258"/>
    <lineage>
        <taxon>Bacteria</taxon>
        <taxon>Bacillati</taxon>
        <taxon>Bacillota</taxon>
        <taxon>Clostridia</taxon>
        <taxon>Eubacteriales</taxon>
        <taxon>Oscillospiraceae</taxon>
        <taxon>Ruminococcus</taxon>
    </lineage>
</organism>
<dbReference type="EMBL" id="JAJEQX010000021">
    <property type="protein sequence ID" value="MCC2255074.1"/>
    <property type="molecule type" value="Genomic_DNA"/>
</dbReference>
<evidence type="ECO:0000313" key="2">
    <source>
        <dbReference type="Proteomes" id="UP001198151"/>
    </source>
</evidence>
<name>A0ABS8G2B2_9FIRM</name>
<protein>
    <submittedName>
        <fullName evidence="1">Uncharacterized protein</fullName>
    </submittedName>
</protein>
<reference evidence="1 2" key="1">
    <citation type="submission" date="2021-10" db="EMBL/GenBank/DDBJ databases">
        <title>Anaerobic single-cell dispensing facilitates the cultivation of human gut bacteria.</title>
        <authorList>
            <person name="Afrizal A."/>
        </authorList>
    </citation>
    <scope>NUCLEOTIDE SEQUENCE [LARGE SCALE GENOMIC DNA]</scope>
    <source>
        <strain evidence="1 2">CLA-AA-H200</strain>
    </source>
</reference>
<sequence>MHVDKIFERATIRGVADYLLFGLGPDEDDRSYEERLDEIYMRFEKTVGKYDENPTSELLDLCNELSSETASVYMEIGLQAGILLMVDMVRNIERKITPEKKIV</sequence>
<evidence type="ECO:0000313" key="1">
    <source>
        <dbReference type="EMBL" id="MCC2255074.1"/>
    </source>
</evidence>
<accession>A0ABS8G2B2</accession>
<proteinExistence type="predicted"/>